<gene>
    <name evidence="1" type="ORF">DPMN_119913</name>
</gene>
<name>A0A9D4GMS0_DREPO</name>
<evidence type="ECO:0000313" key="2">
    <source>
        <dbReference type="Proteomes" id="UP000828390"/>
    </source>
</evidence>
<accession>A0A9D4GMS0</accession>
<evidence type="ECO:0000313" key="1">
    <source>
        <dbReference type="EMBL" id="KAH3818309.1"/>
    </source>
</evidence>
<dbReference type="Proteomes" id="UP000828390">
    <property type="component" value="Unassembled WGS sequence"/>
</dbReference>
<reference evidence="1" key="2">
    <citation type="submission" date="2020-11" db="EMBL/GenBank/DDBJ databases">
        <authorList>
            <person name="McCartney M.A."/>
            <person name="Auch B."/>
            <person name="Kono T."/>
            <person name="Mallez S."/>
            <person name="Becker A."/>
            <person name="Gohl D.M."/>
            <person name="Silverstein K.A.T."/>
            <person name="Koren S."/>
            <person name="Bechman K.B."/>
            <person name="Herman A."/>
            <person name="Abrahante J.E."/>
            <person name="Garbe J."/>
        </authorList>
    </citation>
    <scope>NUCLEOTIDE SEQUENCE</scope>
    <source>
        <strain evidence="1">Duluth1</strain>
        <tissue evidence="1">Whole animal</tissue>
    </source>
</reference>
<sequence length="59" mass="6680">MTEELQTPWNLSVTSEYNSVMQDFTDLTDTTSPQHKNSTEVCINGDSSDLKKMQTHITT</sequence>
<organism evidence="1 2">
    <name type="scientific">Dreissena polymorpha</name>
    <name type="common">Zebra mussel</name>
    <name type="synonym">Mytilus polymorpha</name>
    <dbReference type="NCBI Taxonomy" id="45954"/>
    <lineage>
        <taxon>Eukaryota</taxon>
        <taxon>Metazoa</taxon>
        <taxon>Spiralia</taxon>
        <taxon>Lophotrochozoa</taxon>
        <taxon>Mollusca</taxon>
        <taxon>Bivalvia</taxon>
        <taxon>Autobranchia</taxon>
        <taxon>Heteroconchia</taxon>
        <taxon>Euheterodonta</taxon>
        <taxon>Imparidentia</taxon>
        <taxon>Neoheterodontei</taxon>
        <taxon>Myida</taxon>
        <taxon>Dreissenoidea</taxon>
        <taxon>Dreissenidae</taxon>
        <taxon>Dreissena</taxon>
    </lineage>
</organism>
<dbReference type="AlphaFoldDB" id="A0A9D4GMS0"/>
<dbReference type="EMBL" id="JAIWYP010000005">
    <property type="protein sequence ID" value="KAH3818309.1"/>
    <property type="molecule type" value="Genomic_DNA"/>
</dbReference>
<proteinExistence type="predicted"/>
<reference evidence="1" key="1">
    <citation type="journal article" date="2019" name="bioRxiv">
        <title>The Genome of the Zebra Mussel, Dreissena polymorpha: A Resource for Invasive Species Research.</title>
        <authorList>
            <person name="McCartney M.A."/>
            <person name="Auch B."/>
            <person name="Kono T."/>
            <person name="Mallez S."/>
            <person name="Zhang Y."/>
            <person name="Obille A."/>
            <person name="Becker A."/>
            <person name="Abrahante J.E."/>
            <person name="Garbe J."/>
            <person name="Badalamenti J.P."/>
            <person name="Herman A."/>
            <person name="Mangelson H."/>
            <person name="Liachko I."/>
            <person name="Sullivan S."/>
            <person name="Sone E.D."/>
            <person name="Koren S."/>
            <person name="Silverstein K.A.T."/>
            <person name="Beckman K.B."/>
            <person name="Gohl D.M."/>
        </authorList>
    </citation>
    <scope>NUCLEOTIDE SEQUENCE</scope>
    <source>
        <strain evidence="1">Duluth1</strain>
        <tissue evidence="1">Whole animal</tissue>
    </source>
</reference>
<comment type="caution">
    <text evidence="1">The sequence shown here is derived from an EMBL/GenBank/DDBJ whole genome shotgun (WGS) entry which is preliminary data.</text>
</comment>
<keyword evidence="2" id="KW-1185">Reference proteome</keyword>
<protein>
    <submittedName>
        <fullName evidence="1">Uncharacterized protein</fullName>
    </submittedName>
</protein>